<gene>
    <name evidence="1" type="ORF">IJ22_24890</name>
</gene>
<name>A0A0U2W8T4_9BACL</name>
<dbReference type="Proteomes" id="UP000061660">
    <property type="component" value="Chromosome"/>
</dbReference>
<organism evidence="1 2">
    <name type="scientific">Paenibacillus naphthalenovorans</name>
    <dbReference type="NCBI Taxonomy" id="162209"/>
    <lineage>
        <taxon>Bacteria</taxon>
        <taxon>Bacillati</taxon>
        <taxon>Bacillota</taxon>
        <taxon>Bacilli</taxon>
        <taxon>Bacillales</taxon>
        <taxon>Paenibacillaceae</taxon>
        <taxon>Paenibacillus</taxon>
    </lineage>
</organism>
<dbReference type="PATRIC" id="fig|162209.4.peg.2648"/>
<dbReference type="KEGG" id="pnp:IJ22_24890"/>
<reference evidence="2" key="1">
    <citation type="submission" date="2015-12" db="EMBL/GenBank/DDBJ databases">
        <title>Complete genome sequences of two moderately thermophilic Paenibacillus species.</title>
        <authorList>
            <person name="Butler R.III."/>
            <person name="Wang J."/>
            <person name="Stark B.C."/>
            <person name="Pombert J.-F."/>
        </authorList>
    </citation>
    <scope>NUCLEOTIDE SEQUENCE [LARGE SCALE GENOMIC DNA]</scope>
    <source>
        <strain evidence="2">32O-Y</strain>
    </source>
</reference>
<reference evidence="1 2" key="2">
    <citation type="journal article" date="2016" name="Genome Announc.">
        <title>Complete Genome Sequences of Two Interactive Moderate Thermophiles, Paenibacillus napthalenovorans 32O-Y and Paenibacillus sp. 32O-W.</title>
        <authorList>
            <person name="Butler R.R.III."/>
            <person name="Wang J."/>
            <person name="Stark B.C."/>
            <person name="Pombert J.F."/>
        </authorList>
    </citation>
    <scope>NUCLEOTIDE SEQUENCE [LARGE SCALE GENOMIC DNA]</scope>
    <source>
        <strain evidence="1 2">32O-Y</strain>
    </source>
</reference>
<keyword evidence="2" id="KW-1185">Reference proteome</keyword>
<sequence>MIECPWCNNQVQLVNDICPECKHEVLPEHLITSTFTDHTDEGNNKLNLKLIISKCDDL</sequence>
<dbReference type="AlphaFoldDB" id="A0A0U2W8T4"/>
<proteinExistence type="predicted"/>
<dbReference type="EMBL" id="CP013652">
    <property type="protein sequence ID" value="ALS22862.1"/>
    <property type="molecule type" value="Genomic_DNA"/>
</dbReference>
<evidence type="ECO:0000313" key="1">
    <source>
        <dbReference type="EMBL" id="ALS22862.1"/>
    </source>
</evidence>
<evidence type="ECO:0000313" key="2">
    <source>
        <dbReference type="Proteomes" id="UP000061660"/>
    </source>
</evidence>
<protein>
    <submittedName>
        <fullName evidence="1">Uncharacterized protein</fullName>
    </submittedName>
</protein>
<accession>A0A0U2W8T4</accession>